<dbReference type="AlphaFoldDB" id="A0A9P7QH04"/>
<feature type="compositionally biased region" description="Basic and acidic residues" evidence="1">
    <location>
        <begin position="36"/>
        <end position="52"/>
    </location>
</feature>
<dbReference type="EMBL" id="SRRH01000192">
    <property type="protein sequence ID" value="KAG6295484.1"/>
    <property type="molecule type" value="Genomic_DNA"/>
</dbReference>
<evidence type="ECO:0000313" key="3">
    <source>
        <dbReference type="Proteomes" id="UP000707071"/>
    </source>
</evidence>
<protein>
    <submittedName>
        <fullName evidence="2">Uncharacterized protein</fullName>
    </submittedName>
</protein>
<gene>
    <name evidence="2" type="ORF">E4U09_002155</name>
</gene>
<sequence>MHVCTQLCCGFGTASSAYRWFYEEPQGPVPTAESKTLGEMRRMGKESDDRKRLPQVTDAK</sequence>
<proteinExistence type="predicted"/>
<name>A0A9P7QH04_9HYPO</name>
<accession>A0A9P7QH04</accession>
<feature type="region of interest" description="Disordered" evidence="1">
    <location>
        <begin position="27"/>
        <end position="60"/>
    </location>
</feature>
<evidence type="ECO:0000256" key="1">
    <source>
        <dbReference type="SAM" id="MobiDB-lite"/>
    </source>
</evidence>
<evidence type="ECO:0000313" key="2">
    <source>
        <dbReference type="EMBL" id="KAG6295484.1"/>
    </source>
</evidence>
<organism evidence="2 3">
    <name type="scientific">Claviceps aff. purpurea</name>
    <dbReference type="NCBI Taxonomy" id="1967640"/>
    <lineage>
        <taxon>Eukaryota</taxon>
        <taxon>Fungi</taxon>
        <taxon>Dikarya</taxon>
        <taxon>Ascomycota</taxon>
        <taxon>Pezizomycotina</taxon>
        <taxon>Sordariomycetes</taxon>
        <taxon>Hypocreomycetidae</taxon>
        <taxon>Hypocreales</taxon>
        <taxon>Clavicipitaceae</taxon>
        <taxon>Claviceps</taxon>
    </lineage>
</organism>
<comment type="caution">
    <text evidence="2">The sequence shown here is derived from an EMBL/GenBank/DDBJ whole genome shotgun (WGS) entry which is preliminary data.</text>
</comment>
<keyword evidence="3" id="KW-1185">Reference proteome</keyword>
<dbReference type="Proteomes" id="UP000707071">
    <property type="component" value="Unassembled WGS sequence"/>
</dbReference>
<reference evidence="2 3" key="1">
    <citation type="journal article" date="2020" name="bioRxiv">
        <title>Whole genome comparisons of ergot fungi reveals the divergence and evolution of species within the genus Claviceps are the result of varying mechanisms driving genome evolution and host range expansion.</title>
        <authorList>
            <person name="Wyka S.A."/>
            <person name="Mondo S.J."/>
            <person name="Liu M."/>
            <person name="Dettman J."/>
            <person name="Nalam V."/>
            <person name="Broders K.D."/>
        </authorList>
    </citation>
    <scope>NUCLEOTIDE SEQUENCE [LARGE SCALE GENOMIC DNA]</scope>
    <source>
        <strain evidence="2 3">Clav52</strain>
    </source>
</reference>